<proteinExistence type="inferred from homology"/>
<dbReference type="Gene3D" id="3.40.140.10">
    <property type="entry name" value="Cytidine Deaminase, domain 2"/>
    <property type="match status" value="1"/>
</dbReference>
<name>A0A399F6H2_9DEIN</name>
<dbReference type="PANTHER" id="PTHR11644">
    <property type="entry name" value="CYTIDINE DEAMINASE"/>
    <property type="match status" value="1"/>
</dbReference>
<dbReference type="NCBIfam" id="TIGR01354">
    <property type="entry name" value="cyt_deam_tetra"/>
    <property type="match status" value="1"/>
</dbReference>
<dbReference type="GO" id="GO:0055086">
    <property type="term" value="P:nucleobase-containing small molecule metabolic process"/>
    <property type="evidence" value="ECO:0007669"/>
    <property type="project" value="UniProtKB-ARBA"/>
</dbReference>
<protein>
    <recommendedName>
        <fullName evidence="5 15">Cytidine deaminase</fullName>
        <ecNumber evidence="4 15">3.5.4.5</ecNumber>
    </recommendedName>
    <alternativeName>
        <fullName evidence="9 15">Cytidine aminohydrolase</fullName>
    </alternativeName>
</protein>
<keyword evidence="6 14" id="KW-0479">Metal-binding</keyword>
<evidence type="ECO:0000256" key="13">
    <source>
        <dbReference type="PIRSR" id="PIRSR606262-2"/>
    </source>
</evidence>
<dbReference type="GO" id="GO:0072527">
    <property type="term" value="P:pyrimidine-containing compound metabolic process"/>
    <property type="evidence" value="ECO:0007669"/>
    <property type="project" value="UniProtKB-ARBA"/>
</dbReference>
<accession>A0A399F6H2</accession>
<dbReference type="Pfam" id="PF00383">
    <property type="entry name" value="dCMP_cyt_deam_1"/>
    <property type="match status" value="1"/>
</dbReference>
<dbReference type="GO" id="GO:0042802">
    <property type="term" value="F:identical protein binding"/>
    <property type="evidence" value="ECO:0007669"/>
    <property type="project" value="UniProtKB-ARBA"/>
</dbReference>
<dbReference type="RefSeq" id="WP_119357892.1">
    <property type="nucleotide sequence ID" value="NZ_BJXM01000003.1"/>
</dbReference>
<dbReference type="CDD" id="cd01283">
    <property type="entry name" value="cytidine_deaminase"/>
    <property type="match status" value="1"/>
</dbReference>
<comment type="caution">
    <text evidence="17">The sequence shown here is derived from an EMBL/GenBank/DDBJ whole genome shotgun (WGS) entry which is preliminary data.</text>
</comment>
<dbReference type="PANTHER" id="PTHR11644:SF2">
    <property type="entry name" value="CYTIDINE DEAMINASE"/>
    <property type="match status" value="1"/>
</dbReference>
<dbReference type="PROSITE" id="PS51747">
    <property type="entry name" value="CYT_DCMP_DEAMINASES_2"/>
    <property type="match status" value="1"/>
</dbReference>
<dbReference type="GO" id="GO:0008270">
    <property type="term" value="F:zinc ion binding"/>
    <property type="evidence" value="ECO:0007669"/>
    <property type="project" value="UniProtKB-UniRule"/>
</dbReference>
<evidence type="ECO:0000313" key="17">
    <source>
        <dbReference type="EMBL" id="RIH91690.1"/>
    </source>
</evidence>
<keyword evidence="7 15" id="KW-0378">Hydrolase</keyword>
<evidence type="ECO:0000313" key="18">
    <source>
        <dbReference type="Proteomes" id="UP000266178"/>
    </source>
</evidence>
<dbReference type="InterPro" id="IPR050202">
    <property type="entry name" value="Cyt/Deoxycyt_deaminase"/>
</dbReference>
<sequence>MSTPPEVLAQLQTLLERSYSPYSGYAVAAVVRAKSGKLYGGTNMENAAYPLSRCAEQGAVLAMVAAGEREITEVWVMVAAARPGTPCGGCRQILSEFARPETPVHCLNHQGQGLTLSVGGLLPHAFGPLDLNQR</sequence>
<feature type="active site" description="Proton donor" evidence="12">
    <location>
        <position position="56"/>
    </location>
</feature>
<evidence type="ECO:0000256" key="8">
    <source>
        <dbReference type="ARBA" id="ARBA00022833"/>
    </source>
</evidence>
<comment type="catalytic activity">
    <reaction evidence="11 15">
        <text>cytidine + H2O + H(+) = uridine + NH4(+)</text>
        <dbReference type="Rhea" id="RHEA:16069"/>
        <dbReference type="ChEBI" id="CHEBI:15377"/>
        <dbReference type="ChEBI" id="CHEBI:15378"/>
        <dbReference type="ChEBI" id="CHEBI:16704"/>
        <dbReference type="ChEBI" id="CHEBI:17562"/>
        <dbReference type="ChEBI" id="CHEBI:28938"/>
        <dbReference type="EC" id="3.5.4.5"/>
    </reaction>
</comment>
<dbReference type="EC" id="3.5.4.5" evidence="4 15"/>
<evidence type="ECO:0000256" key="11">
    <source>
        <dbReference type="ARBA" id="ARBA00049558"/>
    </source>
</evidence>
<keyword evidence="8 14" id="KW-0862">Zinc</keyword>
<evidence type="ECO:0000256" key="3">
    <source>
        <dbReference type="ARBA" id="ARBA00006576"/>
    </source>
</evidence>
<feature type="domain" description="CMP/dCMP-type deaminase" evidence="16">
    <location>
        <begin position="2"/>
        <end position="129"/>
    </location>
</feature>
<keyword evidence="18" id="KW-1185">Reference proteome</keyword>
<dbReference type="GO" id="GO:0005829">
    <property type="term" value="C:cytosol"/>
    <property type="evidence" value="ECO:0007669"/>
    <property type="project" value="TreeGrafter"/>
</dbReference>
<dbReference type="SUPFAM" id="SSF53927">
    <property type="entry name" value="Cytidine deaminase-like"/>
    <property type="match status" value="1"/>
</dbReference>
<dbReference type="InterPro" id="IPR006262">
    <property type="entry name" value="Cyt_deam_tetra"/>
</dbReference>
<evidence type="ECO:0000256" key="6">
    <source>
        <dbReference type="ARBA" id="ARBA00022723"/>
    </source>
</evidence>
<feature type="binding site" evidence="14">
    <location>
        <position position="90"/>
    </location>
    <ligand>
        <name>Zn(2+)</name>
        <dbReference type="ChEBI" id="CHEBI:29105"/>
        <note>catalytic</note>
    </ligand>
</feature>
<evidence type="ECO:0000256" key="1">
    <source>
        <dbReference type="ARBA" id="ARBA00001947"/>
    </source>
</evidence>
<comment type="similarity">
    <text evidence="3 15">Belongs to the cytidine and deoxycytidylate deaminase family.</text>
</comment>
<dbReference type="InterPro" id="IPR016192">
    <property type="entry name" value="APOBEC/CMP_deaminase_Zn-bd"/>
</dbReference>
<comment type="function">
    <text evidence="2 15">This enzyme scavenges exogenous and endogenous cytidine and 2'-deoxycytidine for UMP synthesis.</text>
</comment>
<dbReference type="OrthoDB" id="9795347at2"/>
<evidence type="ECO:0000256" key="15">
    <source>
        <dbReference type="RuleBase" id="RU364006"/>
    </source>
</evidence>
<comment type="catalytic activity">
    <reaction evidence="10 15">
        <text>2'-deoxycytidine + H2O + H(+) = 2'-deoxyuridine + NH4(+)</text>
        <dbReference type="Rhea" id="RHEA:13433"/>
        <dbReference type="ChEBI" id="CHEBI:15377"/>
        <dbReference type="ChEBI" id="CHEBI:15378"/>
        <dbReference type="ChEBI" id="CHEBI:15698"/>
        <dbReference type="ChEBI" id="CHEBI:16450"/>
        <dbReference type="ChEBI" id="CHEBI:28938"/>
        <dbReference type="EC" id="3.5.4.5"/>
    </reaction>
</comment>
<feature type="binding site" evidence="14">
    <location>
        <position position="87"/>
    </location>
    <ligand>
        <name>Zn(2+)</name>
        <dbReference type="ChEBI" id="CHEBI:29105"/>
        <note>catalytic</note>
    </ligand>
</feature>
<evidence type="ECO:0000256" key="2">
    <source>
        <dbReference type="ARBA" id="ARBA00003949"/>
    </source>
</evidence>
<dbReference type="EMBL" id="QWLB01000035">
    <property type="protein sequence ID" value="RIH91690.1"/>
    <property type="molecule type" value="Genomic_DNA"/>
</dbReference>
<dbReference type="InterPro" id="IPR002125">
    <property type="entry name" value="CMP_dCMP_dom"/>
</dbReference>
<evidence type="ECO:0000259" key="16">
    <source>
        <dbReference type="PROSITE" id="PS51747"/>
    </source>
</evidence>
<comment type="cofactor">
    <cofactor evidence="1 14 15">
        <name>Zn(2+)</name>
        <dbReference type="ChEBI" id="CHEBI:29105"/>
    </cofactor>
</comment>
<evidence type="ECO:0000256" key="4">
    <source>
        <dbReference type="ARBA" id="ARBA00012783"/>
    </source>
</evidence>
<dbReference type="PROSITE" id="PS00903">
    <property type="entry name" value="CYT_DCMP_DEAMINASES_1"/>
    <property type="match status" value="1"/>
</dbReference>
<dbReference type="GO" id="GO:0004126">
    <property type="term" value="F:cytidine deaminase activity"/>
    <property type="evidence" value="ECO:0007669"/>
    <property type="project" value="UniProtKB-UniRule"/>
</dbReference>
<gene>
    <name evidence="17" type="primary">cdd</name>
    <name evidence="17" type="ORF">Mgrana_02431</name>
</gene>
<dbReference type="Proteomes" id="UP000266178">
    <property type="component" value="Unassembled WGS sequence"/>
</dbReference>
<feature type="binding site" evidence="14">
    <location>
        <position position="54"/>
    </location>
    <ligand>
        <name>Zn(2+)</name>
        <dbReference type="ChEBI" id="CHEBI:29105"/>
        <note>catalytic</note>
    </ligand>
</feature>
<dbReference type="NCBIfam" id="NF004064">
    <property type="entry name" value="PRK05578.1"/>
    <property type="match status" value="1"/>
</dbReference>
<dbReference type="InterPro" id="IPR016193">
    <property type="entry name" value="Cytidine_deaminase-like"/>
</dbReference>
<dbReference type="AlphaFoldDB" id="A0A399F6H2"/>
<evidence type="ECO:0000256" key="7">
    <source>
        <dbReference type="ARBA" id="ARBA00022801"/>
    </source>
</evidence>
<reference evidence="17 18" key="1">
    <citation type="submission" date="2018-08" db="EMBL/GenBank/DDBJ databases">
        <title>Meiothermus granaticius genome AF-68 sequencing project.</title>
        <authorList>
            <person name="Da Costa M.S."/>
            <person name="Albuquerque L."/>
            <person name="Raposo P."/>
            <person name="Froufe H.J.C."/>
            <person name="Barroso C.S."/>
            <person name="Egas C."/>
        </authorList>
    </citation>
    <scope>NUCLEOTIDE SEQUENCE [LARGE SCALE GENOMIC DNA]</scope>
    <source>
        <strain evidence="17 18">AF-68</strain>
    </source>
</reference>
<evidence type="ECO:0000256" key="10">
    <source>
        <dbReference type="ARBA" id="ARBA00049252"/>
    </source>
</evidence>
<evidence type="ECO:0000256" key="9">
    <source>
        <dbReference type="ARBA" id="ARBA00032005"/>
    </source>
</evidence>
<feature type="binding site" evidence="13">
    <location>
        <begin position="43"/>
        <end position="49"/>
    </location>
    <ligand>
        <name>substrate</name>
    </ligand>
</feature>
<evidence type="ECO:0000256" key="14">
    <source>
        <dbReference type="PIRSR" id="PIRSR606262-3"/>
    </source>
</evidence>
<organism evidence="17 18">
    <name type="scientific">Meiothermus granaticius NBRC 107808</name>
    <dbReference type="NCBI Taxonomy" id="1227551"/>
    <lineage>
        <taxon>Bacteria</taxon>
        <taxon>Thermotogati</taxon>
        <taxon>Deinococcota</taxon>
        <taxon>Deinococci</taxon>
        <taxon>Thermales</taxon>
        <taxon>Thermaceae</taxon>
        <taxon>Meiothermus</taxon>
    </lineage>
</organism>
<evidence type="ECO:0000256" key="5">
    <source>
        <dbReference type="ARBA" id="ARBA00018266"/>
    </source>
</evidence>
<evidence type="ECO:0000256" key="12">
    <source>
        <dbReference type="PIRSR" id="PIRSR606262-1"/>
    </source>
</evidence>